<dbReference type="RefSeq" id="WP_066822541.1">
    <property type="nucleotide sequence ID" value="NZ_LTBA01000003.1"/>
</dbReference>
<evidence type="ECO:0000256" key="1">
    <source>
        <dbReference type="SAM" id="Phobius"/>
    </source>
</evidence>
<name>A0A151B6T1_9CLOT</name>
<evidence type="ECO:0000313" key="3">
    <source>
        <dbReference type="Proteomes" id="UP000075531"/>
    </source>
</evidence>
<dbReference type="EMBL" id="LTBA01000003">
    <property type="protein sequence ID" value="KYH35490.1"/>
    <property type="molecule type" value="Genomic_DNA"/>
</dbReference>
<keyword evidence="3" id="KW-1185">Reference proteome</keyword>
<dbReference type="Proteomes" id="UP000075531">
    <property type="component" value="Unassembled WGS sequence"/>
</dbReference>
<dbReference type="PATRIC" id="fig|1121338.3.peg.673"/>
<reference evidence="2 3" key="1">
    <citation type="submission" date="2016-02" db="EMBL/GenBank/DDBJ databases">
        <title>Genome sequence of Clostridium tepidiprofundi DSM 19306.</title>
        <authorList>
            <person name="Poehlein A."/>
            <person name="Daniel R."/>
        </authorList>
    </citation>
    <scope>NUCLEOTIDE SEQUENCE [LARGE SCALE GENOMIC DNA]</scope>
    <source>
        <strain evidence="2 3">DSM 19306</strain>
    </source>
</reference>
<sequence length="173" mass="20180">MKKIISIGLIVFIFVCSFIVIRYNNPKIRAVKNFLDTFYTVSDISNFDLRKYQICYPKNKFDNRLRELTTEDAFNELICDRLSLLNVMAGYNIKFNTSIKNLSIKKCSEEDNGTVYDYSLDLYLKYVDEKKTVKENIRGQLTVSKIEVNGSKKWLISKINKLPIPKSFSSKNK</sequence>
<organism evidence="2 3">
    <name type="scientific">Clostridium tepidiprofundi DSM 19306</name>
    <dbReference type="NCBI Taxonomy" id="1121338"/>
    <lineage>
        <taxon>Bacteria</taxon>
        <taxon>Bacillati</taxon>
        <taxon>Bacillota</taxon>
        <taxon>Clostridia</taxon>
        <taxon>Eubacteriales</taxon>
        <taxon>Clostridiaceae</taxon>
        <taxon>Clostridium</taxon>
    </lineage>
</organism>
<comment type="caution">
    <text evidence="2">The sequence shown here is derived from an EMBL/GenBank/DDBJ whole genome shotgun (WGS) entry which is preliminary data.</text>
</comment>
<keyword evidence="1" id="KW-1133">Transmembrane helix</keyword>
<dbReference type="AlphaFoldDB" id="A0A151B6T1"/>
<keyword evidence="1" id="KW-0812">Transmembrane</keyword>
<proteinExistence type="predicted"/>
<evidence type="ECO:0000313" key="2">
    <source>
        <dbReference type="EMBL" id="KYH35490.1"/>
    </source>
</evidence>
<gene>
    <name evidence="2" type="ORF">CLTEP_06660</name>
</gene>
<protein>
    <submittedName>
        <fullName evidence="2">Uncharacterized protein</fullName>
    </submittedName>
</protein>
<keyword evidence="1" id="KW-0472">Membrane</keyword>
<accession>A0A151B6T1</accession>
<feature type="transmembrane region" description="Helical" evidence="1">
    <location>
        <begin position="6"/>
        <end position="23"/>
    </location>
</feature>